<reference evidence="2" key="1">
    <citation type="journal article" date="2014" name="Int. J. Syst. Evol. Microbiol.">
        <title>Complete genome sequence of Corynebacterium casei LMG S-19264T (=DSM 44701T), isolated from a smear-ripened cheese.</title>
        <authorList>
            <consortium name="US DOE Joint Genome Institute (JGI-PGF)"/>
            <person name="Walter F."/>
            <person name="Albersmeier A."/>
            <person name="Kalinowski J."/>
            <person name="Ruckert C."/>
        </authorList>
    </citation>
    <scope>NUCLEOTIDE SEQUENCE</scope>
    <source>
        <strain evidence="2">JCM 1480</strain>
    </source>
</reference>
<accession>A0A8H9GD70</accession>
<name>A0A8H9GD70_9MICO</name>
<sequence>MKSVGGVDSSWCIGQRSSERLPGRWAAAYPVASGLVAAGGGSLAGMTDRPFTPALATFFRGLAEHNEKSWFEDHREEWERHVEAPMESLLEEAEQRYGSGRVLRQHRDLRFTPDKRPYREDTGLTAGGVYLSAGADGIQAGGGLYTPSRAQLTAARTAIDEHPQAAAALQRLLDDLVDAGFELAGPPLKTAPRGYDADHPRIDLLRMQHYAALTHLPLTSPLSDIVDAWERVQPLVRWTVKWARADDAEAADDPAPPVPGARSIDERA</sequence>
<comment type="caution">
    <text evidence="2">The sequence shown here is derived from an EMBL/GenBank/DDBJ whole genome shotgun (WGS) entry which is preliminary data.</text>
</comment>
<dbReference type="NCBIfam" id="TIGR02453">
    <property type="entry name" value="TIGR02453 family protein"/>
    <property type="match status" value="1"/>
</dbReference>
<proteinExistence type="predicted"/>
<evidence type="ECO:0000313" key="2">
    <source>
        <dbReference type="EMBL" id="GGL06809.1"/>
    </source>
</evidence>
<dbReference type="EMBL" id="BMOI01000012">
    <property type="protein sequence ID" value="GGL06809.1"/>
    <property type="molecule type" value="Genomic_DNA"/>
</dbReference>
<protein>
    <recommendedName>
        <fullName evidence="4">TIGR02453 family protein</fullName>
    </recommendedName>
</protein>
<dbReference type="PANTHER" id="PTHR36452:SF1">
    <property type="entry name" value="DUF2461 DOMAIN-CONTAINING PROTEIN"/>
    <property type="match status" value="1"/>
</dbReference>
<feature type="region of interest" description="Disordered" evidence="1">
    <location>
        <begin position="246"/>
        <end position="268"/>
    </location>
</feature>
<evidence type="ECO:0008006" key="4">
    <source>
        <dbReference type="Google" id="ProtNLM"/>
    </source>
</evidence>
<reference evidence="2" key="2">
    <citation type="submission" date="2020-09" db="EMBL/GenBank/DDBJ databases">
        <authorList>
            <person name="Sun Q."/>
            <person name="Ohkuma M."/>
        </authorList>
    </citation>
    <scope>NUCLEOTIDE SEQUENCE</scope>
    <source>
        <strain evidence="2">JCM 1480</strain>
    </source>
</reference>
<dbReference type="Pfam" id="PF09365">
    <property type="entry name" value="DUF2461"/>
    <property type="match status" value="1"/>
</dbReference>
<evidence type="ECO:0000313" key="3">
    <source>
        <dbReference type="Proteomes" id="UP000648535"/>
    </source>
</evidence>
<organism evidence="2 3">
    <name type="scientific">Curtobacterium luteum</name>
    <dbReference type="NCBI Taxonomy" id="33881"/>
    <lineage>
        <taxon>Bacteria</taxon>
        <taxon>Bacillati</taxon>
        <taxon>Actinomycetota</taxon>
        <taxon>Actinomycetes</taxon>
        <taxon>Micrococcales</taxon>
        <taxon>Microbacteriaceae</taxon>
        <taxon>Curtobacterium</taxon>
    </lineage>
</organism>
<dbReference type="PANTHER" id="PTHR36452">
    <property type="entry name" value="CHROMOSOME 12, WHOLE GENOME SHOTGUN SEQUENCE"/>
    <property type="match status" value="1"/>
</dbReference>
<evidence type="ECO:0000256" key="1">
    <source>
        <dbReference type="SAM" id="MobiDB-lite"/>
    </source>
</evidence>
<gene>
    <name evidence="2" type="ORF">GCM10009769_26480</name>
</gene>
<dbReference type="InterPro" id="IPR012808">
    <property type="entry name" value="CHP02453"/>
</dbReference>
<dbReference type="AlphaFoldDB" id="A0A8H9GD70"/>
<dbReference type="Proteomes" id="UP000648535">
    <property type="component" value="Unassembled WGS sequence"/>
</dbReference>